<evidence type="ECO:0000313" key="4">
    <source>
        <dbReference type="Proteomes" id="UP000653480"/>
    </source>
</evidence>
<keyword evidence="4" id="KW-1185">Reference proteome</keyword>
<keyword evidence="1" id="KW-0472">Membrane</keyword>
<dbReference type="OrthoDB" id="3389322at2"/>
<protein>
    <recommendedName>
        <fullName evidence="2">Protein-glutamine gamma-glutamyltransferase-like C-terminal domain-containing protein</fullName>
    </recommendedName>
</protein>
<dbReference type="InterPro" id="IPR025403">
    <property type="entry name" value="TgpA-like_C"/>
</dbReference>
<accession>A0A8H9H114</accession>
<dbReference type="Pfam" id="PF13559">
    <property type="entry name" value="DUF4129"/>
    <property type="match status" value="1"/>
</dbReference>
<keyword evidence="1" id="KW-1133">Transmembrane helix</keyword>
<comment type="caution">
    <text evidence="3">The sequence shown here is derived from an EMBL/GenBank/DDBJ whole genome shotgun (WGS) entry which is preliminary data.</text>
</comment>
<feature type="domain" description="Protein-glutamine gamma-glutamyltransferase-like C-terminal" evidence="2">
    <location>
        <begin position="133"/>
        <end position="201"/>
    </location>
</feature>
<keyword evidence="1" id="KW-0812">Transmembrane</keyword>
<dbReference type="EMBL" id="BMMN01000002">
    <property type="protein sequence ID" value="GGO05203.1"/>
    <property type="molecule type" value="Genomic_DNA"/>
</dbReference>
<evidence type="ECO:0000259" key="2">
    <source>
        <dbReference type="Pfam" id="PF13559"/>
    </source>
</evidence>
<feature type="transmembrane region" description="Helical" evidence="1">
    <location>
        <begin position="66"/>
        <end position="87"/>
    </location>
</feature>
<name>A0A8H9H114_9ACTN</name>
<proteinExistence type="predicted"/>
<dbReference type="RefSeq" id="WP_142569522.1">
    <property type="nucleotide sequence ID" value="NZ_BMMN01000002.1"/>
</dbReference>
<reference evidence="3" key="2">
    <citation type="submission" date="2020-09" db="EMBL/GenBank/DDBJ databases">
        <authorList>
            <person name="Sun Q."/>
            <person name="Zhou Y."/>
        </authorList>
    </citation>
    <scope>NUCLEOTIDE SEQUENCE</scope>
    <source>
        <strain evidence="3">CGMCC 4.7138</strain>
    </source>
</reference>
<evidence type="ECO:0000256" key="1">
    <source>
        <dbReference type="SAM" id="Phobius"/>
    </source>
</evidence>
<evidence type="ECO:0000313" key="3">
    <source>
        <dbReference type="EMBL" id="GGO05203.1"/>
    </source>
</evidence>
<sequence length="213" mass="22541">MTTVRAAAALLASPLDVGRDQAAREAARELSRAGYQHEPLFDRLQREISQFLGDIMSGGGTGGGGVRSIVVIAVVLAVLAVLLLWALRRFSGGRRTDSGAVFGQRERTAAEHRAEAERLATEGGWAGAIQERLRAIARDLEERAIVTPMPGRTAVELAEVAGQALPPHATDLRAAARLFDDVTYGGAGGTREGYLTLTALDERLRSARTGAAA</sequence>
<organism evidence="3 4">
    <name type="scientific">Microbispora bryophytorum</name>
    <dbReference type="NCBI Taxonomy" id="1460882"/>
    <lineage>
        <taxon>Bacteria</taxon>
        <taxon>Bacillati</taxon>
        <taxon>Actinomycetota</taxon>
        <taxon>Actinomycetes</taxon>
        <taxon>Streptosporangiales</taxon>
        <taxon>Streptosporangiaceae</taxon>
        <taxon>Microbispora</taxon>
    </lineage>
</organism>
<dbReference type="AlphaFoldDB" id="A0A8H9H114"/>
<gene>
    <name evidence="3" type="ORF">GCM10011574_16670</name>
</gene>
<dbReference type="Proteomes" id="UP000653480">
    <property type="component" value="Unassembled WGS sequence"/>
</dbReference>
<reference evidence="3" key="1">
    <citation type="journal article" date="2014" name="Int. J. Syst. Evol. Microbiol.">
        <title>Complete genome sequence of Corynebacterium casei LMG S-19264T (=DSM 44701T), isolated from a smear-ripened cheese.</title>
        <authorList>
            <consortium name="US DOE Joint Genome Institute (JGI-PGF)"/>
            <person name="Walter F."/>
            <person name="Albersmeier A."/>
            <person name="Kalinowski J."/>
            <person name="Ruckert C."/>
        </authorList>
    </citation>
    <scope>NUCLEOTIDE SEQUENCE</scope>
    <source>
        <strain evidence="3">CGMCC 4.7138</strain>
    </source>
</reference>